<feature type="transmembrane region" description="Helical" evidence="2">
    <location>
        <begin position="191"/>
        <end position="211"/>
    </location>
</feature>
<keyword evidence="2" id="KW-0472">Membrane</keyword>
<sequence length="223" mass="24585">MSMVCNCDCEPISENYTYNKYNYNSMPMPVSYDENDDNIVKCLAGKGINSNFNGKNPQCSDQCVASGCTDVNSVCTDYCSIDMSGGGGGQPPVDIDPETCKVYADILQNKPASCDSIQDINARERCKSDLYELMHNMGSDHRCDAYLNKPVNPVKPIPAPHKKPVKPQPKPQPVNPPLNSSGFFNTTGGKIVIGVSVILLIAIIVFLFVSFRKPNKRQNLRFY</sequence>
<protein>
    <submittedName>
        <fullName evidence="3">Uncharacterized protein</fullName>
    </submittedName>
</protein>
<evidence type="ECO:0000256" key="1">
    <source>
        <dbReference type="SAM" id="MobiDB-lite"/>
    </source>
</evidence>
<keyword evidence="2" id="KW-1133">Transmembrane helix</keyword>
<feature type="region of interest" description="Disordered" evidence="1">
    <location>
        <begin position="156"/>
        <end position="180"/>
    </location>
</feature>
<accession>A0A6C0D0X2</accession>
<evidence type="ECO:0000313" key="3">
    <source>
        <dbReference type="EMBL" id="QHT09744.1"/>
    </source>
</evidence>
<dbReference type="AlphaFoldDB" id="A0A6C0D0X2"/>
<proteinExistence type="predicted"/>
<reference evidence="3" key="1">
    <citation type="journal article" date="2020" name="Nature">
        <title>Giant virus diversity and host interactions through global metagenomics.</title>
        <authorList>
            <person name="Schulz F."/>
            <person name="Roux S."/>
            <person name="Paez-Espino D."/>
            <person name="Jungbluth S."/>
            <person name="Walsh D.A."/>
            <person name="Denef V.J."/>
            <person name="McMahon K.D."/>
            <person name="Konstantinidis K.T."/>
            <person name="Eloe-Fadrosh E.A."/>
            <person name="Kyrpides N.C."/>
            <person name="Woyke T."/>
        </authorList>
    </citation>
    <scope>NUCLEOTIDE SEQUENCE</scope>
    <source>
        <strain evidence="3">GVMAG-M-3300023174-102</strain>
    </source>
</reference>
<organism evidence="3">
    <name type="scientific">viral metagenome</name>
    <dbReference type="NCBI Taxonomy" id="1070528"/>
    <lineage>
        <taxon>unclassified sequences</taxon>
        <taxon>metagenomes</taxon>
        <taxon>organismal metagenomes</taxon>
    </lineage>
</organism>
<dbReference type="EMBL" id="MN739514">
    <property type="protein sequence ID" value="QHT09744.1"/>
    <property type="molecule type" value="Genomic_DNA"/>
</dbReference>
<evidence type="ECO:0000256" key="2">
    <source>
        <dbReference type="SAM" id="Phobius"/>
    </source>
</evidence>
<keyword evidence="2" id="KW-0812">Transmembrane</keyword>
<name>A0A6C0D0X2_9ZZZZ</name>
<feature type="compositionally biased region" description="Pro residues" evidence="1">
    <location>
        <begin position="166"/>
        <end position="176"/>
    </location>
</feature>